<dbReference type="InterPro" id="IPR043429">
    <property type="entry name" value="ArtM/GltK/GlnP/TcyL/YhdX-like"/>
</dbReference>
<keyword evidence="3" id="KW-1003">Cell membrane</keyword>
<dbReference type="PANTHER" id="PTHR30614">
    <property type="entry name" value="MEMBRANE COMPONENT OF AMINO ACID ABC TRANSPORTER"/>
    <property type="match status" value="1"/>
</dbReference>
<gene>
    <name evidence="10" type="ORF">DN051_41315</name>
</gene>
<comment type="similarity">
    <text evidence="8">Belongs to the binding-protein-dependent transport system permease family.</text>
</comment>
<evidence type="ECO:0000256" key="6">
    <source>
        <dbReference type="ARBA" id="ARBA00022989"/>
    </source>
</evidence>
<proteinExistence type="inferred from homology"/>
<evidence type="ECO:0000256" key="1">
    <source>
        <dbReference type="ARBA" id="ARBA00004651"/>
    </source>
</evidence>
<feature type="transmembrane region" description="Helical" evidence="8">
    <location>
        <begin position="26"/>
        <end position="45"/>
    </location>
</feature>
<dbReference type="KEGG" id="scad:DN051_41315"/>
<keyword evidence="6 8" id="KW-1133">Transmembrane helix</keyword>
<dbReference type="AlphaFoldDB" id="A0A2Z4JDS5"/>
<dbReference type="GO" id="GO:0006865">
    <property type="term" value="P:amino acid transport"/>
    <property type="evidence" value="ECO:0007669"/>
    <property type="project" value="UniProtKB-KW"/>
</dbReference>
<evidence type="ECO:0000256" key="2">
    <source>
        <dbReference type="ARBA" id="ARBA00022448"/>
    </source>
</evidence>
<dbReference type="PROSITE" id="PS50928">
    <property type="entry name" value="ABC_TM1"/>
    <property type="match status" value="1"/>
</dbReference>
<feature type="domain" description="ABC transmembrane type-1" evidence="9">
    <location>
        <begin position="69"/>
        <end position="275"/>
    </location>
</feature>
<dbReference type="InterPro" id="IPR010065">
    <property type="entry name" value="AA_ABC_transptr_permease_3TM"/>
</dbReference>
<evidence type="ECO:0000256" key="7">
    <source>
        <dbReference type="ARBA" id="ARBA00023136"/>
    </source>
</evidence>
<name>A0A2Z4JDS5_9ACTN</name>
<dbReference type="InterPro" id="IPR000515">
    <property type="entry name" value="MetI-like"/>
</dbReference>
<dbReference type="Pfam" id="PF00528">
    <property type="entry name" value="BPD_transp_1"/>
    <property type="match status" value="1"/>
</dbReference>
<sequence>MTTVVEELRRGPESELPPVAARRHPWRTGFAVFLLVAAAWSAYLLSRNERFGWDVIGTYLFSEPVLDGLVLTLWLTVVSMAIGILLGIVLAVMRSSENFVISGLAAGYVWFFRGVPLLVLLVFWYNLAALFPTIGVGVPGVFSVVDLNTNALITPVAAAIIGLGLNEAAFMSEIVRAGMRSVDRGQIEAARALGMSPDLVLRRIVLPQAMRLIIPPTANEIVNMLKTTSLVSVLAVADLMYSVQQIYASNFQTIPLLIVASVWYLVLTSVLSVGQYFLEKRYSKGVQVRKSRLALRRAEGGS</sequence>
<evidence type="ECO:0000256" key="3">
    <source>
        <dbReference type="ARBA" id="ARBA00022475"/>
    </source>
</evidence>
<dbReference type="EMBL" id="CP030074">
    <property type="protein sequence ID" value="AWW43070.1"/>
    <property type="molecule type" value="Genomic_DNA"/>
</dbReference>
<feature type="transmembrane region" description="Helical" evidence="8">
    <location>
        <begin position="254"/>
        <end position="278"/>
    </location>
</feature>
<accession>A0A2Z4JDS5</accession>
<evidence type="ECO:0000256" key="4">
    <source>
        <dbReference type="ARBA" id="ARBA00022692"/>
    </source>
</evidence>
<evidence type="ECO:0000256" key="8">
    <source>
        <dbReference type="RuleBase" id="RU363032"/>
    </source>
</evidence>
<feature type="transmembrane region" description="Helical" evidence="8">
    <location>
        <begin position="65"/>
        <end position="93"/>
    </location>
</feature>
<dbReference type="CDD" id="cd06261">
    <property type="entry name" value="TM_PBP2"/>
    <property type="match status" value="1"/>
</dbReference>
<comment type="subcellular location">
    <subcellularLocation>
        <location evidence="1 8">Cell membrane</location>
        <topology evidence="1 8">Multi-pass membrane protein</topology>
    </subcellularLocation>
</comment>
<keyword evidence="7 8" id="KW-0472">Membrane</keyword>
<dbReference type="NCBIfam" id="TIGR01726">
    <property type="entry name" value="HEQRo_perm_3TM"/>
    <property type="match status" value="1"/>
</dbReference>
<dbReference type="Gene3D" id="1.10.3720.10">
    <property type="entry name" value="MetI-like"/>
    <property type="match status" value="1"/>
</dbReference>
<dbReference type="InterPro" id="IPR035906">
    <property type="entry name" value="MetI-like_sf"/>
</dbReference>
<dbReference type="GO" id="GO:0043190">
    <property type="term" value="C:ATP-binding cassette (ABC) transporter complex"/>
    <property type="evidence" value="ECO:0007669"/>
    <property type="project" value="InterPro"/>
</dbReference>
<keyword evidence="4 8" id="KW-0812">Transmembrane</keyword>
<dbReference type="SUPFAM" id="SSF161098">
    <property type="entry name" value="MetI-like"/>
    <property type="match status" value="1"/>
</dbReference>
<keyword evidence="11" id="KW-1185">Reference proteome</keyword>
<keyword evidence="5" id="KW-0029">Amino-acid transport</keyword>
<feature type="transmembrane region" description="Helical" evidence="8">
    <location>
        <begin position="105"/>
        <end position="131"/>
    </location>
</feature>
<organism evidence="10 11">
    <name type="scientific">Streptomyces cadmiisoli</name>
    <dbReference type="NCBI Taxonomy" id="2184053"/>
    <lineage>
        <taxon>Bacteria</taxon>
        <taxon>Bacillati</taxon>
        <taxon>Actinomycetota</taxon>
        <taxon>Actinomycetes</taxon>
        <taxon>Kitasatosporales</taxon>
        <taxon>Streptomycetaceae</taxon>
        <taxon>Streptomyces</taxon>
        <taxon>Streptomyces aurantiacus group</taxon>
    </lineage>
</organism>
<dbReference type="RefSeq" id="WP_053758827.1">
    <property type="nucleotide sequence ID" value="NZ_CBDRHE010000119.1"/>
</dbReference>
<dbReference type="Proteomes" id="UP000249616">
    <property type="component" value="Plasmid unnamed1"/>
</dbReference>
<dbReference type="PANTHER" id="PTHR30614:SF0">
    <property type="entry name" value="L-CYSTINE TRANSPORT SYSTEM PERMEASE PROTEIN TCYL"/>
    <property type="match status" value="1"/>
</dbReference>
<protein>
    <submittedName>
        <fullName evidence="10">Amino acid ABC transporter permease</fullName>
    </submittedName>
</protein>
<evidence type="ECO:0000259" key="9">
    <source>
        <dbReference type="PROSITE" id="PS50928"/>
    </source>
</evidence>
<evidence type="ECO:0000313" key="10">
    <source>
        <dbReference type="EMBL" id="AWW43070.1"/>
    </source>
</evidence>
<evidence type="ECO:0000313" key="11">
    <source>
        <dbReference type="Proteomes" id="UP000249616"/>
    </source>
</evidence>
<geneLocation type="plasmid" evidence="10 11">
    <name>unnamed1</name>
</geneLocation>
<keyword evidence="10" id="KW-0614">Plasmid</keyword>
<dbReference type="GO" id="GO:0022857">
    <property type="term" value="F:transmembrane transporter activity"/>
    <property type="evidence" value="ECO:0007669"/>
    <property type="project" value="InterPro"/>
</dbReference>
<reference evidence="11" key="1">
    <citation type="submission" date="2018-06" db="EMBL/GenBank/DDBJ databases">
        <authorList>
            <person name="Li K."/>
        </authorList>
    </citation>
    <scope>NUCLEOTIDE SEQUENCE [LARGE SCALE GENOMIC DNA]</scope>
    <source>
        <strain evidence="11">ZFG47</strain>
        <plasmid evidence="11">unnamed1</plasmid>
    </source>
</reference>
<dbReference type="FunFam" id="1.10.3720.10:FF:000006">
    <property type="entry name" value="Glutamate/aspartate ABC transporter, permease protein GltK"/>
    <property type="match status" value="1"/>
</dbReference>
<feature type="transmembrane region" description="Helical" evidence="8">
    <location>
        <begin position="151"/>
        <end position="170"/>
    </location>
</feature>
<evidence type="ECO:0000256" key="5">
    <source>
        <dbReference type="ARBA" id="ARBA00022970"/>
    </source>
</evidence>
<keyword evidence="2 8" id="KW-0813">Transport</keyword>